<feature type="transmembrane region" description="Helical" evidence="6">
    <location>
        <begin position="247"/>
        <end position="280"/>
    </location>
</feature>
<feature type="transmembrane region" description="Helical" evidence="6">
    <location>
        <begin position="292"/>
        <end position="319"/>
    </location>
</feature>
<proteinExistence type="predicted"/>
<feature type="transmembrane region" description="Helical" evidence="6">
    <location>
        <begin position="31"/>
        <end position="52"/>
    </location>
</feature>
<feature type="transmembrane region" description="Helical" evidence="6">
    <location>
        <begin position="64"/>
        <end position="82"/>
    </location>
</feature>
<dbReference type="AlphaFoldDB" id="A0A1J5Q3A9"/>
<dbReference type="Pfam" id="PF02653">
    <property type="entry name" value="BPD_transp_2"/>
    <property type="match status" value="1"/>
</dbReference>
<keyword evidence="4 6" id="KW-1133">Transmembrane helix</keyword>
<feature type="transmembrane region" description="Helical" evidence="6">
    <location>
        <begin position="174"/>
        <end position="193"/>
    </location>
</feature>
<dbReference type="GO" id="GO:0005886">
    <property type="term" value="C:plasma membrane"/>
    <property type="evidence" value="ECO:0007669"/>
    <property type="project" value="UniProtKB-SubCell"/>
</dbReference>
<feature type="transmembrane region" description="Helical" evidence="6">
    <location>
        <begin position="214"/>
        <end position="235"/>
    </location>
</feature>
<dbReference type="EMBL" id="MLJW01004245">
    <property type="protein sequence ID" value="OIQ70357.1"/>
    <property type="molecule type" value="Genomic_DNA"/>
</dbReference>
<feature type="transmembrane region" description="Helical" evidence="6">
    <location>
        <begin position="7"/>
        <end position="25"/>
    </location>
</feature>
<dbReference type="CDD" id="cd06581">
    <property type="entry name" value="TM_PBP1_LivM_like"/>
    <property type="match status" value="1"/>
</dbReference>
<dbReference type="PANTHER" id="PTHR30482">
    <property type="entry name" value="HIGH-AFFINITY BRANCHED-CHAIN AMINO ACID TRANSPORT SYSTEM PERMEASE"/>
    <property type="match status" value="1"/>
</dbReference>
<dbReference type="InterPro" id="IPR043428">
    <property type="entry name" value="LivM-like"/>
</dbReference>
<reference evidence="7" key="1">
    <citation type="submission" date="2016-10" db="EMBL/GenBank/DDBJ databases">
        <title>Sequence of Gallionella enrichment culture.</title>
        <authorList>
            <person name="Poehlein A."/>
            <person name="Muehling M."/>
            <person name="Daniel R."/>
        </authorList>
    </citation>
    <scope>NUCLEOTIDE SEQUENCE</scope>
</reference>
<evidence type="ECO:0000256" key="3">
    <source>
        <dbReference type="ARBA" id="ARBA00022692"/>
    </source>
</evidence>
<keyword evidence="2" id="KW-1003">Cell membrane</keyword>
<evidence type="ECO:0000313" key="7">
    <source>
        <dbReference type="EMBL" id="OIQ70357.1"/>
    </source>
</evidence>
<feature type="transmembrane region" description="Helical" evidence="6">
    <location>
        <begin position="102"/>
        <end position="124"/>
    </location>
</feature>
<dbReference type="PANTHER" id="PTHR30482:SF1">
    <property type="entry name" value="BRANCHED-CHAIN AMINO ACID TRANSPORT PERMEASE PROTEIN LIVM-RELATED"/>
    <property type="match status" value="1"/>
</dbReference>
<comment type="subcellular location">
    <subcellularLocation>
        <location evidence="1">Cell membrane</location>
        <topology evidence="1">Multi-pass membrane protein</topology>
    </subcellularLocation>
</comment>
<comment type="caution">
    <text evidence="7">The sequence shown here is derived from an EMBL/GenBank/DDBJ whole genome shotgun (WGS) entry which is preliminary data.</text>
</comment>
<evidence type="ECO:0000256" key="6">
    <source>
        <dbReference type="SAM" id="Phobius"/>
    </source>
</evidence>
<evidence type="ECO:0000256" key="2">
    <source>
        <dbReference type="ARBA" id="ARBA00022475"/>
    </source>
</evidence>
<keyword evidence="5 6" id="KW-0472">Membrane</keyword>
<accession>A0A1J5Q3A9</accession>
<evidence type="ECO:0000256" key="4">
    <source>
        <dbReference type="ARBA" id="ARBA00022989"/>
    </source>
</evidence>
<feature type="transmembrane region" description="Helical" evidence="6">
    <location>
        <begin position="131"/>
        <end position="149"/>
    </location>
</feature>
<protein>
    <submittedName>
        <fullName evidence="7">Leucine/isoleucine/valine transporter permease subunit</fullName>
    </submittedName>
</protein>
<evidence type="ECO:0000256" key="5">
    <source>
        <dbReference type="ARBA" id="ARBA00023136"/>
    </source>
</evidence>
<evidence type="ECO:0000256" key="1">
    <source>
        <dbReference type="ARBA" id="ARBA00004651"/>
    </source>
</evidence>
<organism evidence="7">
    <name type="scientific">mine drainage metagenome</name>
    <dbReference type="NCBI Taxonomy" id="410659"/>
    <lineage>
        <taxon>unclassified sequences</taxon>
        <taxon>metagenomes</taxon>
        <taxon>ecological metagenomes</taxon>
    </lineage>
</organism>
<gene>
    <name evidence="7" type="ORF">GALL_480320</name>
</gene>
<keyword evidence="3 6" id="KW-0812">Transmembrane</keyword>
<dbReference type="InterPro" id="IPR001851">
    <property type="entry name" value="ABC_transp_permease"/>
</dbReference>
<name>A0A1J5Q3A9_9ZZZZ</name>
<sequence>MSTRFRSTEILGPILVVVLASYLIGTRSPELLLSVQNTLSLFVMVLALQLFVGNSGVLSFGHGTFAMVGAFASGLATTPLNIKQRSLQLQHLYPFLVKFNLTLYPSLLISILAGAIVAALTGLLLMRLNGLAAGIATLSLLGVAYNIFFNNTNIGPGSQALPQIPKFNFLEEPLILAVLAMLVVYSIGVSRVGRTLRATREDPLAAPALGINIMRVRWVAFTISGGLAGLAGAMYSHVAGTVQVQDYYLYYTFMTLSMLIIGGSASLWGAVVGTLTVTVVEQVLLAMEQGKAIFGVVINIPNGTRAVVIALTLVLMLLWRPAGLTRGLEFSLPRHLWKSPKRAG</sequence>
<dbReference type="GO" id="GO:0015658">
    <property type="term" value="F:branched-chain amino acid transmembrane transporter activity"/>
    <property type="evidence" value="ECO:0007669"/>
    <property type="project" value="InterPro"/>
</dbReference>